<dbReference type="EMBL" id="AZBU02000011">
    <property type="protein sequence ID" value="TKR60907.1"/>
    <property type="molecule type" value="Genomic_DNA"/>
</dbReference>
<name>A0A4U5LXG7_STECR</name>
<dbReference type="Proteomes" id="UP000298663">
    <property type="component" value="Unassembled WGS sequence"/>
</dbReference>
<organism evidence="1 2">
    <name type="scientific">Steinernema carpocapsae</name>
    <name type="common">Entomopathogenic nematode</name>
    <dbReference type="NCBI Taxonomy" id="34508"/>
    <lineage>
        <taxon>Eukaryota</taxon>
        <taxon>Metazoa</taxon>
        <taxon>Ecdysozoa</taxon>
        <taxon>Nematoda</taxon>
        <taxon>Chromadorea</taxon>
        <taxon>Rhabditida</taxon>
        <taxon>Tylenchina</taxon>
        <taxon>Panagrolaimomorpha</taxon>
        <taxon>Strongyloidoidea</taxon>
        <taxon>Steinernematidae</taxon>
        <taxon>Steinernema</taxon>
    </lineage>
</organism>
<evidence type="ECO:0000313" key="1">
    <source>
        <dbReference type="EMBL" id="TKR60907.1"/>
    </source>
</evidence>
<reference evidence="1 2" key="2">
    <citation type="journal article" date="2019" name="G3 (Bethesda)">
        <title>Hybrid Assembly of the Genome of the Entomopathogenic Nematode Steinernema carpocapsae Identifies the X-Chromosome.</title>
        <authorList>
            <person name="Serra L."/>
            <person name="Macchietto M."/>
            <person name="Macias-Munoz A."/>
            <person name="McGill C.J."/>
            <person name="Rodriguez I.M."/>
            <person name="Rodriguez B."/>
            <person name="Murad R."/>
            <person name="Mortazavi A."/>
        </authorList>
    </citation>
    <scope>NUCLEOTIDE SEQUENCE [LARGE SCALE GENOMIC DNA]</scope>
    <source>
        <strain evidence="1 2">ALL</strain>
    </source>
</reference>
<sequence length="100" mass="12031">MVADRMPSFEFYCSVVFSLAESCFGRDFIAWVRFFVDSYGRVNTLWTRECEGDFDRVLRVLFFVTRVFVSVHRSCPYFQTINHFYFRLTLSLPEYHSFAF</sequence>
<proteinExistence type="predicted"/>
<dbReference type="AlphaFoldDB" id="A0A4U5LXG7"/>
<reference evidence="1 2" key="1">
    <citation type="journal article" date="2015" name="Genome Biol.">
        <title>Comparative genomics of Steinernema reveals deeply conserved gene regulatory networks.</title>
        <authorList>
            <person name="Dillman A.R."/>
            <person name="Macchietto M."/>
            <person name="Porter C.F."/>
            <person name="Rogers A."/>
            <person name="Williams B."/>
            <person name="Antoshechkin I."/>
            <person name="Lee M.M."/>
            <person name="Goodwin Z."/>
            <person name="Lu X."/>
            <person name="Lewis E.E."/>
            <person name="Goodrich-Blair H."/>
            <person name="Stock S.P."/>
            <person name="Adams B.J."/>
            <person name="Sternberg P.W."/>
            <person name="Mortazavi A."/>
        </authorList>
    </citation>
    <scope>NUCLEOTIDE SEQUENCE [LARGE SCALE GENOMIC DNA]</scope>
    <source>
        <strain evidence="1 2">ALL</strain>
    </source>
</reference>
<keyword evidence="2" id="KW-1185">Reference proteome</keyword>
<protein>
    <submittedName>
        <fullName evidence="1">Uncharacterized protein</fullName>
    </submittedName>
</protein>
<accession>A0A4U5LXG7</accession>
<evidence type="ECO:0000313" key="2">
    <source>
        <dbReference type="Proteomes" id="UP000298663"/>
    </source>
</evidence>
<comment type="caution">
    <text evidence="1">The sequence shown here is derived from an EMBL/GenBank/DDBJ whole genome shotgun (WGS) entry which is preliminary data.</text>
</comment>
<gene>
    <name evidence="1" type="ORF">L596_028088</name>
</gene>